<sequence>MIIEIKDEFFTRLVNFMENENLALYNELKEIKPLDVNSLERARKIRTQRVKDLIKKAIQELEIQNISPTKYQIHKKTKIAYITINKYFDEILEELKKR</sequence>
<dbReference type="EMBL" id="JAIQ01000082">
    <property type="protein sequence ID" value="KLE00671.1"/>
    <property type="molecule type" value="Genomic_DNA"/>
</dbReference>
<dbReference type="RefSeq" id="WP_046996571.1">
    <property type="nucleotide sequence ID" value="NZ_JAIQ01000082.1"/>
</dbReference>
<dbReference type="Proteomes" id="UP000035514">
    <property type="component" value="Unassembled WGS sequence"/>
</dbReference>
<reference evidence="1 2" key="1">
    <citation type="submission" date="2014-01" db="EMBL/GenBank/DDBJ databases">
        <title>Development of a Comparative Genomic Fingerprinting Assay for High Resolution Genotyping of Arcobacter butzleri.</title>
        <authorList>
            <person name="Webb A.L."/>
            <person name="Inglis G.D."/>
            <person name="Kruczkiewicz P."/>
            <person name="Selinger L.B."/>
            <person name="Taboada E.N."/>
        </authorList>
    </citation>
    <scope>NUCLEOTIDE SEQUENCE [LARGE SCALE GENOMIC DNA]</scope>
    <source>
        <strain evidence="1 2">L348</strain>
    </source>
</reference>
<evidence type="ECO:0000313" key="1">
    <source>
        <dbReference type="EMBL" id="KLE00671.1"/>
    </source>
</evidence>
<accession>A0A0G9K2I0</accession>
<dbReference type="AlphaFoldDB" id="A0A0G9K2I0"/>
<dbReference type="PATRIC" id="fig|1447256.3.peg.1003"/>
<protein>
    <submittedName>
        <fullName evidence="1">Uncharacterized protein</fullName>
    </submittedName>
</protein>
<proteinExistence type="predicted"/>
<organism evidence="1 2">
    <name type="scientific">Aliarcobacter butzleri L348</name>
    <dbReference type="NCBI Taxonomy" id="1447256"/>
    <lineage>
        <taxon>Bacteria</taxon>
        <taxon>Pseudomonadati</taxon>
        <taxon>Campylobacterota</taxon>
        <taxon>Epsilonproteobacteria</taxon>
        <taxon>Campylobacterales</taxon>
        <taxon>Arcobacteraceae</taxon>
        <taxon>Aliarcobacter</taxon>
    </lineage>
</organism>
<comment type="caution">
    <text evidence="1">The sequence shown here is derived from an EMBL/GenBank/DDBJ whole genome shotgun (WGS) entry which is preliminary data.</text>
</comment>
<gene>
    <name evidence="1" type="ORF">AA20_05160</name>
</gene>
<evidence type="ECO:0000313" key="2">
    <source>
        <dbReference type="Proteomes" id="UP000035514"/>
    </source>
</evidence>
<name>A0A0G9K2I0_9BACT</name>